<organism evidence="7 8">
    <name type="scientific">Electrophorus voltai</name>
    <dbReference type="NCBI Taxonomy" id="2609070"/>
    <lineage>
        <taxon>Eukaryota</taxon>
        <taxon>Metazoa</taxon>
        <taxon>Chordata</taxon>
        <taxon>Craniata</taxon>
        <taxon>Vertebrata</taxon>
        <taxon>Euteleostomi</taxon>
        <taxon>Actinopterygii</taxon>
        <taxon>Neopterygii</taxon>
        <taxon>Teleostei</taxon>
        <taxon>Ostariophysi</taxon>
        <taxon>Gymnotiformes</taxon>
        <taxon>Gymnotoidei</taxon>
        <taxon>Gymnotidae</taxon>
        <taxon>Electrophorus</taxon>
    </lineage>
</organism>
<dbReference type="InterPro" id="IPR014716">
    <property type="entry name" value="Fibrinogen_a/b/g_C_1"/>
</dbReference>
<keyword evidence="5" id="KW-0812">Transmembrane</keyword>
<dbReference type="Proteomes" id="UP001239994">
    <property type="component" value="Unassembled WGS sequence"/>
</dbReference>
<keyword evidence="1" id="KW-0479">Metal-binding</keyword>
<keyword evidence="4" id="KW-1015">Disulfide bond</keyword>
<dbReference type="Gene3D" id="3.90.215.10">
    <property type="entry name" value="Gamma Fibrinogen, chain A, domain 1"/>
    <property type="match status" value="1"/>
</dbReference>
<dbReference type="GO" id="GO:0005615">
    <property type="term" value="C:extracellular space"/>
    <property type="evidence" value="ECO:0007669"/>
    <property type="project" value="TreeGrafter"/>
</dbReference>
<dbReference type="PANTHER" id="PTHR16146">
    <property type="entry name" value="INTELECTIN"/>
    <property type="match status" value="1"/>
</dbReference>
<reference evidence="7" key="1">
    <citation type="submission" date="2023-03" db="EMBL/GenBank/DDBJ databases">
        <title>Electrophorus voltai genome.</title>
        <authorList>
            <person name="Bian C."/>
        </authorList>
    </citation>
    <scope>NUCLEOTIDE SEQUENCE</scope>
    <source>
        <strain evidence="7">CB-2022</strain>
        <tissue evidence="7">Muscle</tissue>
    </source>
</reference>
<dbReference type="EMBL" id="JAROKS010000003">
    <property type="protein sequence ID" value="KAK1805423.1"/>
    <property type="molecule type" value="Genomic_DNA"/>
</dbReference>
<protein>
    <recommendedName>
        <fullName evidence="6">Fibrinogen C-terminal domain-containing protein</fullName>
    </recommendedName>
</protein>
<evidence type="ECO:0000313" key="7">
    <source>
        <dbReference type="EMBL" id="KAK1805423.1"/>
    </source>
</evidence>
<dbReference type="Pfam" id="PF00147">
    <property type="entry name" value="Fibrinogen_C"/>
    <property type="match status" value="1"/>
</dbReference>
<evidence type="ECO:0000256" key="2">
    <source>
        <dbReference type="ARBA" id="ARBA00022734"/>
    </source>
</evidence>
<feature type="transmembrane region" description="Helical" evidence="5">
    <location>
        <begin position="21"/>
        <end position="43"/>
    </location>
</feature>
<keyword evidence="8" id="KW-1185">Reference proteome</keyword>
<evidence type="ECO:0000259" key="6">
    <source>
        <dbReference type="PROSITE" id="PS51406"/>
    </source>
</evidence>
<evidence type="ECO:0000313" key="8">
    <source>
        <dbReference type="Proteomes" id="UP001239994"/>
    </source>
</evidence>
<dbReference type="PROSITE" id="PS51406">
    <property type="entry name" value="FIBRINOGEN_C_2"/>
    <property type="match status" value="1"/>
</dbReference>
<dbReference type="InterPro" id="IPR002181">
    <property type="entry name" value="Fibrinogen_a/b/g_C_dom"/>
</dbReference>
<comment type="caution">
    <text evidence="7">The sequence shown here is derived from an EMBL/GenBank/DDBJ whole genome shotgun (WGS) entry which is preliminary data.</text>
</comment>
<gene>
    <name evidence="7" type="ORF">P4O66_019739</name>
</gene>
<dbReference type="InterPro" id="IPR036056">
    <property type="entry name" value="Fibrinogen-like_C"/>
</dbReference>
<evidence type="ECO:0000256" key="3">
    <source>
        <dbReference type="ARBA" id="ARBA00022837"/>
    </source>
</evidence>
<evidence type="ECO:0000256" key="5">
    <source>
        <dbReference type="SAM" id="Phobius"/>
    </source>
</evidence>
<dbReference type="FunFam" id="3.90.215.10:FF:000015">
    <property type="entry name" value="Intelectin 2"/>
    <property type="match status" value="1"/>
</dbReference>
<evidence type="ECO:0000256" key="1">
    <source>
        <dbReference type="ARBA" id="ARBA00022723"/>
    </source>
</evidence>
<sequence length="442" mass="48530">MSLLCAVLRRMAHLHVFQMEILALGPGTNMAAFVTCSHVWLVLQPQLLFQLPLLLQSQLLYQFLSLVQEPNLALASLHDWTSPPAQASDLTPELVPYSAPDLASGIPLDLIPSLALYSDSCLRPCSALVIVGPLHVVGDVVTVKPIVVNDRYINPELGKYHARLRTLSRSCQDIKEKFGATTDGIYYLTTANGVMYQSFCDMTTAGGGWTLVASVHENNIHGKCTLGDRWSSQQGSDPKRPDGEGTWANTITFGSAEGATSDDYKNPGYYDILAEDVSVWHVPNGAQLQNWTSDSILRYHTETKFLSNSGGNLYYLFKKYPVRFGIGECSKDTGPTSPVVYDTGDKHSTKTLYGPSVRDQFEPGFITFRVFNEEKAAMAICSGIKPIRCHTEHYCIGGGGHFPEKAPQCGDFTGFDSDSYGSNTGKRASKELTEAAVLIFYR</sequence>
<dbReference type="GO" id="GO:0070492">
    <property type="term" value="F:oligosaccharide binding"/>
    <property type="evidence" value="ECO:0007669"/>
    <property type="project" value="TreeGrafter"/>
</dbReference>
<keyword evidence="5" id="KW-0472">Membrane</keyword>
<dbReference type="GO" id="GO:0046872">
    <property type="term" value="F:metal ion binding"/>
    <property type="evidence" value="ECO:0007669"/>
    <property type="project" value="UniProtKB-KW"/>
</dbReference>
<dbReference type="PANTHER" id="PTHR16146:SF46">
    <property type="entry name" value="INTELECTIN-1A-RELATED"/>
    <property type="match status" value="1"/>
</dbReference>
<keyword evidence="5" id="KW-1133">Transmembrane helix</keyword>
<dbReference type="AlphaFoldDB" id="A0AAD8ZU58"/>
<dbReference type="SUPFAM" id="SSF56496">
    <property type="entry name" value="Fibrinogen C-terminal domain-like"/>
    <property type="match status" value="1"/>
</dbReference>
<keyword evidence="3" id="KW-0106">Calcium</keyword>
<keyword evidence="2" id="KW-0430">Lectin</keyword>
<name>A0AAD8ZU58_9TELE</name>
<dbReference type="NCBIfam" id="NF040941">
    <property type="entry name" value="GGGWT_bact"/>
    <property type="match status" value="1"/>
</dbReference>
<feature type="domain" description="Fibrinogen C-terminal" evidence="6">
    <location>
        <begin position="162"/>
        <end position="212"/>
    </location>
</feature>
<proteinExistence type="predicted"/>
<accession>A0AAD8ZU58</accession>
<evidence type="ECO:0000256" key="4">
    <source>
        <dbReference type="ARBA" id="ARBA00023157"/>
    </source>
</evidence>